<dbReference type="PANTHER" id="PTHR47027:SF30">
    <property type="entry name" value="THAP-TYPE DOMAIN-CONTAINING PROTEIN"/>
    <property type="match status" value="1"/>
</dbReference>
<sequence length="559" mass="62479">MWNVTSLVGKEPELVRKVEKFRLDIVGLTSTHSKGSGTSLLERGWTLFHSGVATGERRRAGVAILIAPRLGACMLEFTLVDERVASLRLRVGGRILPQVRDAVELKKESYRTFLACGTPEAAGRYRQAKRSATVAVTQAKTRTWEEFGEAMENDFQTASKRFWTTIRRLRRGKQCIVNTVYSGDGALLTSTLWIGGRNTSKTSSIPPARLPVAEVVRKLLGGKAPGVDEVRPEFLKALDVVGLSWLTRLCSIAWTSGAVPLDWQTGVVVPLFKKGDRRVCCNYRGITLLSLPGHGTVDQLYTLCRILEGAWEFAQPVHMCFVDLEKAFDRVPRGVLWGVLREYGVLDPLIRAVCSLYDRHSQGVEGVRFGDLRIGSLLFADDVVLLASSDRDLHLSLDRFAAECEAAGMRISTSKSESMVLNRKRVECTLRVGDEILPQVEEFKYLRVLFMSEGRMEREIDRRIGAASAVMRTLHGSVVVKRELSRKAKLSIYQSIYVPALTYGHELWVMTERTISRVQAAEMSFLRRVAGLSLRDRVRSSVIREELGVDYSSALRGAR</sequence>
<dbReference type="CDD" id="cd01650">
    <property type="entry name" value="RT_nLTR_like"/>
    <property type="match status" value="1"/>
</dbReference>
<gene>
    <name evidence="1" type="primary">F52C9.6_18</name>
    <name evidence="1" type="ORF">N1851_012886</name>
</gene>
<comment type="caution">
    <text evidence="1">The sequence shown here is derived from an EMBL/GenBank/DDBJ whole genome shotgun (WGS) entry which is preliminary data.</text>
</comment>
<dbReference type="AlphaFoldDB" id="A0AA47MVS8"/>
<keyword evidence="2" id="KW-1185">Reference proteome</keyword>
<proteinExistence type="predicted"/>
<name>A0AA47MVS8_MERPO</name>
<organism evidence="1 2">
    <name type="scientific">Merluccius polli</name>
    <name type="common">Benguela hake</name>
    <name type="synonym">Merluccius cadenati</name>
    <dbReference type="NCBI Taxonomy" id="89951"/>
    <lineage>
        <taxon>Eukaryota</taxon>
        <taxon>Metazoa</taxon>
        <taxon>Chordata</taxon>
        <taxon>Craniata</taxon>
        <taxon>Vertebrata</taxon>
        <taxon>Euteleostomi</taxon>
        <taxon>Actinopterygii</taxon>
        <taxon>Neopterygii</taxon>
        <taxon>Teleostei</taxon>
        <taxon>Neoteleostei</taxon>
        <taxon>Acanthomorphata</taxon>
        <taxon>Zeiogadaria</taxon>
        <taxon>Gadariae</taxon>
        <taxon>Gadiformes</taxon>
        <taxon>Gadoidei</taxon>
        <taxon>Merlucciidae</taxon>
        <taxon>Merluccius</taxon>
    </lineage>
</organism>
<accession>A0AA47MVS8</accession>
<dbReference type="Proteomes" id="UP001174136">
    <property type="component" value="Unassembled WGS sequence"/>
</dbReference>
<evidence type="ECO:0000313" key="2">
    <source>
        <dbReference type="Proteomes" id="UP001174136"/>
    </source>
</evidence>
<evidence type="ECO:0000313" key="1">
    <source>
        <dbReference type="EMBL" id="KAK0147638.1"/>
    </source>
</evidence>
<reference evidence="1" key="1">
    <citation type="journal article" date="2023" name="Front. Mar. Sci.">
        <title>A new Merluccius polli reference genome to investigate the effects of global change in West African waters.</title>
        <authorList>
            <person name="Mateo J.L."/>
            <person name="Blanco-Fernandez C."/>
            <person name="Garcia-Vazquez E."/>
            <person name="Machado-Schiaffino G."/>
        </authorList>
    </citation>
    <scope>NUCLEOTIDE SEQUENCE</scope>
    <source>
        <strain evidence="1">C29</strain>
        <tissue evidence="1">Fin</tissue>
    </source>
</reference>
<dbReference type="PANTHER" id="PTHR47027">
    <property type="entry name" value="REVERSE TRANSCRIPTASE DOMAIN-CONTAINING PROTEIN"/>
    <property type="match status" value="1"/>
</dbReference>
<dbReference type="EMBL" id="JAOPHQ010002290">
    <property type="protein sequence ID" value="KAK0147638.1"/>
    <property type="molecule type" value="Genomic_DNA"/>
</dbReference>
<protein>
    <submittedName>
        <fullName evidence="1">Uncharacterized transposon-derived protein F52C9.6</fullName>
    </submittedName>
</protein>